<name>A0A158K8E3_9BURK</name>
<keyword evidence="2" id="KW-1185">Reference proteome</keyword>
<evidence type="ECO:0000313" key="2">
    <source>
        <dbReference type="Proteomes" id="UP000055019"/>
    </source>
</evidence>
<proteinExistence type="predicted"/>
<accession>A0A158K8E3</accession>
<comment type="caution">
    <text evidence="1">The sequence shown here is derived from an EMBL/GenBank/DDBJ whole genome shotgun (WGS) entry which is preliminary data.</text>
</comment>
<reference evidence="1" key="1">
    <citation type="submission" date="2016-01" db="EMBL/GenBank/DDBJ databases">
        <authorList>
            <person name="Peeters C."/>
        </authorList>
    </citation>
    <scope>NUCLEOTIDE SEQUENCE [LARGE SCALE GENOMIC DNA]</scope>
    <source>
        <strain evidence="1">LMG 29317</strain>
    </source>
</reference>
<protein>
    <submittedName>
        <fullName evidence="1">Uncharacterized protein</fullName>
    </submittedName>
</protein>
<dbReference type="Proteomes" id="UP000055019">
    <property type="component" value="Unassembled WGS sequence"/>
</dbReference>
<gene>
    <name evidence="1" type="ORF">AWB74_05150</name>
</gene>
<dbReference type="EMBL" id="FCOM02000027">
    <property type="protein sequence ID" value="SAL77305.1"/>
    <property type="molecule type" value="Genomic_DNA"/>
</dbReference>
<sequence>MDLKLLTDGDLESMRRVPKVIVNPRARWVAKGGHRERNFMLHDARDATQAYRLFLRVSVTNGSVFSAGLARVWASDDVLILSRYNGPYHAHRNIIERTKVPFGCHRHIATQRYIVAGFDADGFAEPTSGYNSIEGAFECLCRDCGVASPDYHPLQHELEF</sequence>
<organism evidence="1 2">
    <name type="scientific">Caballeronia arvi</name>
    <dbReference type="NCBI Taxonomy" id="1777135"/>
    <lineage>
        <taxon>Bacteria</taxon>
        <taxon>Pseudomonadati</taxon>
        <taxon>Pseudomonadota</taxon>
        <taxon>Betaproteobacteria</taxon>
        <taxon>Burkholderiales</taxon>
        <taxon>Burkholderiaceae</taxon>
        <taxon>Caballeronia</taxon>
    </lineage>
</organism>
<dbReference type="AlphaFoldDB" id="A0A158K8E3"/>
<evidence type="ECO:0000313" key="1">
    <source>
        <dbReference type="EMBL" id="SAL77305.1"/>
    </source>
</evidence>